<feature type="compositionally biased region" description="Polar residues" evidence="4">
    <location>
        <begin position="17"/>
        <end position="28"/>
    </location>
</feature>
<dbReference type="InterPro" id="IPR016103">
    <property type="entry name" value="ProQ/FinO"/>
</dbReference>
<feature type="region of interest" description="Disordered" evidence="4">
    <location>
        <begin position="131"/>
        <end position="156"/>
    </location>
</feature>
<accession>A0A011NV08</accession>
<dbReference type="InterPro" id="IPR023529">
    <property type="entry name" value="ProQ"/>
</dbReference>
<dbReference type="SUPFAM" id="SSF48657">
    <property type="entry name" value="FinO-like"/>
    <property type="match status" value="1"/>
</dbReference>
<sequence length="156" mass="17460">MTTPTPSPETTPEAGNPATNPTHKALPSQNARQLLKELQEEFPVFRSCQPLAIGIDKQLMARLPGIERKPLRIALGIHTHSLRYLKASEKATARVDLDGQPAGEITPEQRLHAAKLVKERLQKQAEQRQLQRQAEARERQHAAKLGQLVEKFGRNT</sequence>
<evidence type="ECO:0000256" key="4">
    <source>
        <dbReference type="SAM" id="MobiDB-lite"/>
    </source>
</evidence>
<keyword evidence="3" id="KW-0143">Chaperone</keyword>
<evidence type="ECO:0000256" key="1">
    <source>
        <dbReference type="ARBA" id="ARBA00022490"/>
    </source>
</evidence>
<dbReference type="Pfam" id="PF04352">
    <property type="entry name" value="ProQ"/>
    <property type="match status" value="1"/>
</dbReference>
<keyword evidence="2" id="KW-0694">RNA-binding</keyword>
<dbReference type="GO" id="GO:0034057">
    <property type="term" value="F:RNA strand-exchange activity"/>
    <property type="evidence" value="ECO:0007669"/>
    <property type="project" value="InterPro"/>
</dbReference>
<dbReference type="GO" id="GO:0010608">
    <property type="term" value="P:post-transcriptional regulation of gene expression"/>
    <property type="evidence" value="ECO:0007669"/>
    <property type="project" value="InterPro"/>
</dbReference>
<dbReference type="PATRIC" id="fig|1454003.3.peg.2523"/>
<reference evidence="6 7" key="1">
    <citation type="submission" date="2014-02" db="EMBL/GenBank/DDBJ databases">
        <title>Expanding our view of genomic diversity in Candidatus Accumulibacter clades.</title>
        <authorList>
            <person name="Skennerton C.T."/>
            <person name="Barr J.J."/>
            <person name="Slater F.R."/>
            <person name="Bond P.L."/>
            <person name="Tyson G.W."/>
        </authorList>
    </citation>
    <scope>NUCLEOTIDE SEQUENCE [LARGE SCALE GENOMIC DNA]</scope>
    <source>
        <strain evidence="7">BA-92</strain>
    </source>
</reference>
<feature type="domain" description="ProQ/FinO" evidence="5">
    <location>
        <begin position="26"/>
        <end position="133"/>
    </location>
</feature>
<keyword evidence="1" id="KW-0963">Cytoplasm</keyword>
<dbReference type="GO" id="GO:0005829">
    <property type="term" value="C:cytosol"/>
    <property type="evidence" value="ECO:0007669"/>
    <property type="project" value="TreeGrafter"/>
</dbReference>
<comment type="caution">
    <text evidence="6">The sequence shown here is derived from an EMBL/GenBank/DDBJ whole genome shotgun (WGS) entry which is preliminary data.</text>
</comment>
<dbReference type="GO" id="GO:0033592">
    <property type="term" value="F:RNA strand annealing activity"/>
    <property type="evidence" value="ECO:0007669"/>
    <property type="project" value="InterPro"/>
</dbReference>
<evidence type="ECO:0000313" key="7">
    <source>
        <dbReference type="Proteomes" id="UP000021816"/>
    </source>
</evidence>
<dbReference type="STRING" id="1454003.AW10_02470"/>
<evidence type="ECO:0000313" key="6">
    <source>
        <dbReference type="EMBL" id="EXI79196.1"/>
    </source>
</evidence>
<dbReference type="InterPro" id="IPR036442">
    <property type="entry name" value="ProQ/FinO_sf"/>
</dbReference>
<evidence type="ECO:0000256" key="2">
    <source>
        <dbReference type="ARBA" id="ARBA00022884"/>
    </source>
</evidence>
<gene>
    <name evidence="6" type="primary">proQ</name>
    <name evidence="6" type="ORF">AW10_02470</name>
</gene>
<proteinExistence type="predicted"/>
<protein>
    <submittedName>
        <fullName evidence="6">ProP effector</fullName>
    </submittedName>
</protein>
<evidence type="ECO:0000259" key="5">
    <source>
        <dbReference type="SMART" id="SM00945"/>
    </source>
</evidence>
<dbReference type="PANTHER" id="PTHR38106:SF1">
    <property type="entry name" value="RNA CHAPERONE PROQ"/>
    <property type="match status" value="1"/>
</dbReference>
<name>A0A011NV08_9PROT</name>
<dbReference type="PANTHER" id="PTHR38106">
    <property type="entry name" value="RNA CHAPERONE PROQ"/>
    <property type="match status" value="1"/>
</dbReference>
<dbReference type="Proteomes" id="UP000021816">
    <property type="component" value="Unassembled WGS sequence"/>
</dbReference>
<dbReference type="Gene3D" id="1.10.1710.10">
    <property type="entry name" value="ProQ/FinO domain"/>
    <property type="match status" value="1"/>
</dbReference>
<feature type="region of interest" description="Disordered" evidence="4">
    <location>
        <begin position="1"/>
        <end position="28"/>
    </location>
</feature>
<dbReference type="SMART" id="SM00945">
    <property type="entry name" value="ProQ"/>
    <property type="match status" value="1"/>
</dbReference>
<dbReference type="EMBL" id="JEMX01000059">
    <property type="protein sequence ID" value="EXI79196.1"/>
    <property type="molecule type" value="Genomic_DNA"/>
</dbReference>
<dbReference type="AlphaFoldDB" id="A0A011NV08"/>
<organism evidence="6 7">
    <name type="scientific">Candidatus Accumulibacter appositus</name>
    <dbReference type="NCBI Taxonomy" id="1454003"/>
    <lineage>
        <taxon>Bacteria</taxon>
        <taxon>Pseudomonadati</taxon>
        <taxon>Pseudomonadota</taxon>
        <taxon>Betaproteobacteria</taxon>
        <taxon>Candidatus Accumulibacter</taxon>
    </lineage>
</organism>
<evidence type="ECO:0000256" key="3">
    <source>
        <dbReference type="ARBA" id="ARBA00023186"/>
    </source>
</evidence>